<dbReference type="Proteomes" id="UP000235145">
    <property type="component" value="Unassembled WGS sequence"/>
</dbReference>
<dbReference type="EMBL" id="NBSK02000009">
    <property type="protein sequence ID" value="KAJ0184831.1"/>
    <property type="molecule type" value="Genomic_DNA"/>
</dbReference>
<reference evidence="1 2" key="1">
    <citation type="journal article" date="2017" name="Nat. Commun.">
        <title>Genome assembly with in vitro proximity ligation data and whole-genome triplication in lettuce.</title>
        <authorList>
            <person name="Reyes-Chin-Wo S."/>
            <person name="Wang Z."/>
            <person name="Yang X."/>
            <person name="Kozik A."/>
            <person name="Arikit S."/>
            <person name="Song C."/>
            <person name="Xia L."/>
            <person name="Froenicke L."/>
            <person name="Lavelle D.O."/>
            <person name="Truco M.J."/>
            <person name="Xia R."/>
            <person name="Zhu S."/>
            <person name="Xu C."/>
            <person name="Xu H."/>
            <person name="Xu X."/>
            <person name="Cox K."/>
            <person name="Korf I."/>
            <person name="Meyers B.C."/>
            <person name="Michelmore R.W."/>
        </authorList>
    </citation>
    <scope>NUCLEOTIDE SEQUENCE [LARGE SCALE GENOMIC DNA]</scope>
    <source>
        <strain evidence="2">cv. Salinas</strain>
        <tissue evidence="1">Seedlings</tissue>
    </source>
</reference>
<name>A0A9R1UCW9_LACSA</name>
<proteinExistence type="predicted"/>
<accession>A0A9R1UCW9</accession>
<protein>
    <submittedName>
        <fullName evidence="1">Uncharacterized protein</fullName>
    </submittedName>
</protein>
<dbReference type="PANTHER" id="PTHR33116">
    <property type="entry name" value="REVERSE TRANSCRIPTASE ZINC-BINDING DOMAIN-CONTAINING PROTEIN-RELATED-RELATED"/>
    <property type="match status" value="1"/>
</dbReference>
<evidence type="ECO:0000313" key="1">
    <source>
        <dbReference type="EMBL" id="KAJ0184831.1"/>
    </source>
</evidence>
<sequence>MSKSKLFGCEIDLVARGINCSIDSLSFTYLGLPIGASMSRAKTSTLFFGGRLILYNYVLGNLGKFFFSLYRAPSKVIECLEKIRMRFF</sequence>
<evidence type="ECO:0000313" key="2">
    <source>
        <dbReference type="Proteomes" id="UP000235145"/>
    </source>
</evidence>
<organism evidence="1 2">
    <name type="scientific">Lactuca sativa</name>
    <name type="common">Garden lettuce</name>
    <dbReference type="NCBI Taxonomy" id="4236"/>
    <lineage>
        <taxon>Eukaryota</taxon>
        <taxon>Viridiplantae</taxon>
        <taxon>Streptophyta</taxon>
        <taxon>Embryophyta</taxon>
        <taxon>Tracheophyta</taxon>
        <taxon>Spermatophyta</taxon>
        <taxon>Magnoliopsida</taxon>
        <taxon>eudicotyledons</taxon>
        <taxon>Gunneridae</taxon>
        <taxon>Pentapetalae</taxon>
        <taxon>asterids</taxon>
        <taxon>campanulids</taxon>
        <taxon>Asterales</taxon>
        <taxon>Asteraceae</taxon>
        <taxon>Cichorioideae</taxon>
        <taxon>Cichorieae</taxon>
        <taxon>Lactucinae</taxon>
        <taxon>Lactuca</taxon>
    </lineage>
</organism>
<gene>
    <name evidence="1" type="ORF">LSAT_V11C900471140</name>
</gene>
<keyword evidence="2" id="KW-1185">Reference proteome</keyword>
<dbReference type="PANTHER" id="PTHR33116:SF79">
    <property type="entry name" value="REVERSE TRANSCRIPTASE DOMAIN, ZINC FINGER, CCHC-TYPE-RELATED"/>
    <property type="match status" value="1"/>
</dbReference>
<dbReference type="AlphaFoldDB" id="A0A9R1UCW9"/>
<comment type="caution">
    <text evidence="1">The sequence shown here is derived from an EMBL/GenBank/DDBJ whole genome shotgun (WGS) entry which is preliminary data.</text>
</comment>